<evidence type="ECO:0000313" key="6">
    <source>
        <dbReference type="Proteomes" id="UP000039865"/>
    </source>
</evidence>
<accession>A0A078B0V8</accession>
<keyword evidence="2" id="KW-0963">Cytoplasm</keyword>
<dbReference type="AlphaFoldDB" id="A0A078B0V8"/>
<sequence length="240" mass="27959">MKATSDLKKLIVYGDYLSQPFRAVMAFILMNKIPCEEKIFRIMTKEHQNSDYFKISPQGKVPAITDGEVALFESHAILRYLKTTRSTPDHWYPDSDFQRRAKIDEYLDWQHSGLRETSLKYLIQRLAAPTAEVKLSDSNLIDLKKSLKLIDSYWLKDEKQQYLVGNQISIADLSCVCHLTQLKLVPEDILNDFPKIKNYQDSLMQIPEILKVHELMIKLEKTQKAKFEKHIKDALQKGKI</sequence>
<dbReference type="SFLD" id="SFLDG00358">
    <property type="entry name" value="Main_(cytGST)"/>
    <property type="match status" value="1"/>
</dbReference>
<dbReference type="InterPro" id="IPR004045">
    <property type="entry name" value="Glutathione_S-Trfase_N"/>
</dbReference>
<dbReference type="SFLD" id="SFLDS00019">
    <property type="entry name" value="Glutathione_Transferase_(cytos"/>
    <property type="match status" value="1"/>
</dbReference>
<evidence type="ECO:0000256" key="2">
    <source>
        <dbReference type="ARBA" id="ARBA00022490"/>
    </source>
</evidence>
<name>A0A078B0V8_STYLE</name>
<dbReference type="Proteomes" id="UP000039865">
    <property type="component" value="Unassembled WGS sequence"/>
</dbReference>
<organism evidence="5 6">
    <name type="scientific">Stylonychia lemnae</name>
    <name type="common">Ciliate</name>
    <dbReference type="NCBI Taxonomy" id="5949"/>
    <lineage>
        <taxon>Eukaryota</taxon>
        <taxon>Sar</taxon>
        <taxon>Alveolata</taxon>
        <taxon>Ciliophora</taxon>
        <taxon>Intramacronucleata</taxon>
        <taxon>Spirotrichea</taxon>
        <taxon>Stichotrichia</taxon>
        <taxon>Sporadotrichida</taxon>
        <taxon>Oxytrichidae</taxon>
        <taxon>Stylonychinae</taxon>
        <taxon>Stylonychia</taxon>
    </lineage>
</organism>
<dbReference type="InParanoid" id="A0A078B0V8"/>
<keyword evidence="5" id="KW-0808">Transferase</keyword>
<dbReference type="SUPFAM" id="SSF52833">
    <property type="entry name" value="Thioredoxin-like"/>
    <property type="match status" value="1"/>
</dbReference>
<keyword evidence="6" id="KW-1185">Reference proteome</keyword>
<dbReference type="InterPro" id="IPR036249">
    <property type="entry name" value="Thioredoxin-like_sf"/>
</dbReference>
<dbReference type="GO" id="GO:0004364">
    <property type="term" value="F:glutathione transferase activity"/>
    <property type="evidence" value="ECO:0007669"/>
    <property type="project" value="TreeGrafter"/>
</dbReference>
<dbReference type="PANTHER" id="PTHR43917:SF8">
    <property type="entry name" value="GH16740P-RELATED"/>
    <property type="match status" value="1"/>
</dbReference>
<evidence type="ECO:0000313" key="5">
    <source>
        <dbReference type="EMBL" id="CDW86738.1"/>
    </source>
</evidence>
<protein>
    <submittedName>
        <fullName evidence="5">Glutathione transferase 10</fullName>
    </submittedName>
</protein>
<dbReference type="InterPro" id="IPR010987">
    <property type="entry name" value="Glutathione-S-Trfase_C-like"/>
</dbReference>
<feature type="domain" description="GST N-terminal" evidence="3">
    <location>
        <begin position="8"/>
        <end position="89"/>
    </location>
</feature>
<evidence type="ECO:0000256" key="1">
    <source>
        <dbReference type="ARBA" id="ARBA00004496"/>
    </source>
</evidence>
<dbReference type="InterPro" id="IPR051369">
    <property type="entry name" value="GST_Theta"/>
</dbReference>
<dbReference type="Gene3D" id="1.20.1050.10">
    <property type="match status" value="1"/>
</dbReference>
<evidence type="ECO:0000259" key="4">
    <source>
        <dbReference type="PROSITE" id="PS50405"/>
    </source>
</evidence>
<dbReference type="InterPro" id="IPR036282">
    <property type="entry name" value="Glutathione-S-Trfase_C_sf"/>
</dbReference>
<dbReference type="PANTHER" id="PTHR43917">
    <property type="match status" value="1"/>
</dbReference>
<dbReference type="OrthoDB" id="288530at2759"/>
<dbReference type="PROSITE" id="PS50404">
    <property type="entry name" value="GST_NTER"/>
    <property type="match status" value="1"/>
</dbReference>
<feature type="domain" description="GST C-terminal" evidence="4">
    <location>
        <begin position="96"/>
        <end position="227"/>
    </location>
</feature>
<dbReference type="Gene3D" id="3.40.30.10">
    <property type="entry name" value="Glutaredoxin"/>
    <property type="match status" value="1"/>
</dbReference>
<dbReference type="SUPFAM" id="SSF47616">
    <property type="entry name" value="GST C-terminal domain-like"/>
    <property type="match status" value="1"/>
</dbReference>
<gene>
    <name evidence="5" type="primary">Contig11629.g12452</name>
    <name evidence="5" type="ORF">STYLEM_15836</name>
</gene>
<dbReference type="GO" id="GO:0005737">
    <property type="term" value="C:cytoplasm"/>
    <property type="evidence" value="ECO:0007669"/>
    <property type="project" value="UniProtKB-SubCell"/>
</dbReference>
<dbReference type="Pfam" id="PF02798">
    <property type="entry name" value="GST_N"/>
    <property type="match status" value="1"/>
</dbReference>
<dbReference type="InterPro" id="IPR004046">
    <property type="entry name" value="GST_C"/>
</dbReference>
<dbReference type="GO" id="GO:0006749">
    <property type="term" value="P:glutathione metabolic process"/>
    <property type="evidence" value="ECO:0007669"/>
    <property type="project" value="TreeGrafter"/>
</dbReference>
<comment type="subcellular location">
    <subcellularLocation>
        <location evidence="1">Cytoplasm</location>
    </subcellularLocation>
</comment>
<proteinExistence type="predicted"/>
<dbReference type="EMBL" id="CCKQ01014930">
    <property type="protein sequence ID" value="CDW86738.1"/>
    <property type="molecule type" value="Genomic_DNA"/>
</dbReference>
<dbReference type="PROSITE" id="PS50405">
    <property type="entry name" value="GST_CTER"/>
    <property type="match status" value="1"/>
</dbReference>
<dbReference type="Pfam" id="PF14497">
    <property type="entry name" value="GST_C_3"/>
    <property type="match status" value="1"/>
</dbReference>
<evidence type="ECO:0000259" key="3">
    <source>
        <dbReference type="PROSITE" id="PS50404"/>
    </source>
</evidence>
<dbReference type="InterPro" id="IPR040079">
    <property type="entry name" value="Glutathione_S-Trfase"/>
</dbReference>
<dbReference type="OMA" id="HWYPRRH"/>
<reference evidence="5 6" key="1">
    <citation type="submission" date="2014-06" db="EMBL/GenBank/DDBJ databases">
        <authorList>
            <person name="Swart Estienne"/>
        </authorList>
    </citation>
    <scope>NUCLEOTIDE SEQUENCE [LARGE SCALE GENOMIC DNA]</scope>
    <source>
        <strain evidence="5 6">130c</strain>
    </source>
</reference>